<sequence length="77" mass="8591">MTNRLAPPLPFPRRTATVAFETHGHHGAGSRQPSRLSHLDLTVPVRQTGSRLSQIRGRTSRLDDDHFFDSSDGRSLN</sequence>
<keyword evidence="3" id="KW-1185">Reference proteome</keyword>
<gene>
    <name evidence="2" type="ORF">DPMN_103542</name>
</gene>
<evidence type="ECO:0000313" key="3">
    <source>
        <dbReference type="Proteomes" id="UP000828390"/>
    </source>
</evidence>
<feature type="compositionally biased region" description="Polar residues" evidence="1">
    <location>
        <begin position="45"/>
        <end position="57"/>
    </location>
</feature>
<comment type="caution">
    <text evidence="2">The sequence shown here is derived from an EMBL/GenBank/DDBJ whole genome shotgun (WGS) entry which is preliminary data.</text>
</comment>
<accession>A0A9D4K2E5</accession>
<protein>
    <submittedName>
        <fullName evidence="2">Uncharacterized protein</fullName>
    </submittedName>
</protein>
<feature type="region of interest" description="Disordered" evidence="1">
    <location>
        <begin position="22"/>
        <end position="77"/>
    </location>
</feature>
<dbReference type="AlphaFoldDB" id="A0A9D4K2E5"/>
<proteinExistence type="predicted"/>
<organism evidence="2 3">
    <name type="scientific">Dreissena polymorpha</name>
    <name type="common">Zebra mussel</name>
    <name type="synonym">Mytilus polymorpha</name>
    <dbReference type="NCBI Taxonomy" id="45954"/>
    <lineage>
        <taxon>Eukaryota</taxon>
        <taxon>Metazoa</taxon>
        <taxon>Spiralia</taxon>
        <taxon>Lophotrochozoa</taxon>
        <taxon>Mollusca</taxon>
        <taxon>Bivalvia</taxon>
        <taxon>Autobranchia</taxon>
        <taxon>Heteroconchia</taxon>
        <taxon>Euheterodonta</taxon>
        <taxon>Imparidentia</taxon>
        <taxon>Neoheterodontei</taxon>
        <taxon>Myida</taxon>
        <taxon>Dreissenoidea</taxon>
        <taxon>Dreissenidae</taxon>
        <taxon>Dreissena</taxon>
    </lineage>
</organism>
<reference evidence="2" key="1">
    <citation type="journal article" date="2019" name="bioRxiv">
        <title>The Genome of the Zebra Mussel, Dreissena polymorpha: A Resource for Invasive Species Research.</title>
        <authorList>
            <person name="McCartney M.A."/>
            <person name="Auch B."/>
            <person name="Kono T."/>
            <person name="Mallez S."/>
            <person name="Zhang Y."/>
            <person name="Obille A."/>
            <person name="Becker A."/>
            <person name="Abrahante J.E."/>
            <person name="Garbe J."/>
            <person name="Badalamenti J.P."/>
            <person name="Herman A."/>
            <person name="Mangelson H."/>
            <person name="Liachko I."/>
            <person name="Sullivan S."/>
            <person name="Sone E.D."/>
            <person name="Koren S."/>
            <person name="Silverstein K.A.T."/>
            <person name="Beckman K.B."/>
            <person name="Gohl D.M."/>
        </authorList>
    </citation>
    <scope>NUCLEOTIDE SEQUENCE</scope>
    <source>
        <strain evidence="2">Duluth1</strain>
        <tissue evidence="2">Whole animal</tissue>
    </source>
</reference>
<name>A0A9D4K2E5_DREPO</name>
<feature type="compositionally biased region" description="Basic and acidic residues" evidence="1">
    <location>
        <begin position="60"/>
        <end position="77"/>
    </location>
</feature>
<evidence type="ECO:0000313" key="2">
    <source>
        <dbReference type="EMBL" id="KAH3830302.1"/>
    </source>
</evidence>
<evidence type="ECO:0000256" key="1">
    <source>
        <dbReference type="SAM" id="MobiDB-lite"/>
    </source>
</evidence>
<reference evidence="2" key="2">
    <citation type="submission" date="2020-11" db="EMBL/GenBank/DDBJ databases">
        <authorList>
            <person name="McCartney M.A."/>
            <person name="Auch B."/>
            <person name="Kono T."/>
            <person name="Mallez S."/>
            <person name="Becker A."/>
            <person name="Gohl D.M."/>
            <person name="Silverstein K.A.T."/>
            <person name="Koren S."/>
            <person name="Bechman K.B."/>
            <person name="Herman A."/>
            <person name="Abrahante J.E."/>
            <person name="Garbe J."/>
        </authorList>
    </citation>
    <scope>NUCLEOTIDE SEQUENCE</scope>
    <source>
        <strain evidence="2">Duluth1</strain>
        <tissue evidence="2">Whole animal</tissue>
    </source>
</reference>
<dbReference type="EMBL" id="JAIWYP010000004">
    <property type="protein sequence ID" value="KAH3830302.1"/>
    <property type="molecule type" value="Genomic_DNA"/>
</dbReference>
<dbReference type="Proteomes" id="UP000828390">
    <property type="component" value="Unassembled WGS sequence"/>
</dbReference>